<dbReference type="EMBL" id="AP017649">
    <property type="protein sequence ID" value="BAZ96710.1"/>
    <property type="molecule type" value="Genomic_DNA"/>
</dbReference>
<name>A0AB33HPW8_9CHLR</name>
<evidence type="ECO:0000313" key="2">
    <source>
        <dbReference type="Proteomes" id="UP000218257"/>
    </source>
</evidence>
<keyword evidence="1" id="KW-0436">Ligase</keyword>
<accession>A0AB33HPW8</accession>
<organism evidence="1 2">
    <name type="scientific">Dehalococcoides mccartyi</name>
    <dbReference type="NCBI Taxonomy" id="61435"/>
    <lineage>
        <taxon>Bacteria</taxon>
        <taxon>Bacillati</taxon>
        <taxon>Chloroflexota</taxon>
        <taxon>Dehalococcoidia</taxon>
        <taxon>Dehalococcoidales</taxon>
        <taxon>Dehalococcoidaceae</taxon>
        <taxon>Dehalococcoides</taxon>
    </lineage>
</organism>
<gene>
    <name evidence="1" type="ORF">DEHALATV1_0082</name>
</gene>
<evidence type="ECO:0000313" key="1">
    <source>
        <dbReference type="EMBL" id="BAZ96710.1"/>
    </source>
</evidence>
<protein>
    <submittedName>
        <fullName evidence="1">Histidine--tRNA ligase</fullName>
    </submittedName>
</protein>
<proteinExistence type="predicted"/>
<sequence length="144" mass="17092">MTYEPSKELIEQIASECCNAMRERGLVPADWEIITKDSQEEFKQIQVLPYVVNLPTIRKALELYENQPKWQDKPDKEGWWWYWQCDEDFCGTDIYYIHESVTGILVCDNFPLIDDLRSYSWEDIKWLYIPEPHITNPTPDGGNL</sequence>
<reference evidence="1 2" key="1">
    <citation type="journal article" date="2017" name="Sci. Rep.">
        <title>Isolation and genomic characterization of a Dehalococcoides strain suggests genomic rearrangement during culture.</title>
        <authorList>
            <person name="Yohda M."/>
            <person name="Ikegami K."/>
            <person name="Aita Y."/>
            <person name="Kitajima M."/>
            <person name="Takechi A."/>
            <person name="Iwamoto M."/>
            <person name="Fukuda T."/>
            <person name="Tamura N."/>
            <person name="Shibasaki J."/>
            <person name="Koike S."/>
            <person name="Komatsu D."/>
            <person name="Miyagi S."/>
            <person name="Nishimura M."/>
            <person name="Uchino Y."/>
            <person name="Shiroma A."/>
            <person name="Shimoji M."/>
            <person name="Tamotsu H."/>
            <person name="Ashimine N."/>
            <person name="Shinzato M."/>
            <person name="Ohki S."/>
            <person name="Nakano K."/>
            <person name="Teruya K."/>
            <person name="Satou K."/>
            <person name="Hirano T."/>
            <person name="Yagi O."/>
        </authorList>
    </citation>
    <scope>NUCLEOTIDE SEQUENCE [LARGE SCALE GENOMIC DNA]</scope>
    <source>
        <strain evidence="1 2">UCH-ATV1</strain>
    </source>
</reference>
<dbReference type="RefSeq" id="WP_096476559.1">
    <property type="nucleotide sequence ID" value="NZ_AP017649.1"/>
</dbReference>
<dbReference type="Proteomes" id="UP000218257">
    <property type="component" value="Chromosome"/>
</dbReference>
<dbReference type="AlphaFoldDB" id="A0AB33HPW8"/>
<dbReference type="GO" id="GO:0016874">
    <property type="term" value="F:ligase activity"/>
    <property type="evidence" value="ECO:0007669"/>
    <property type="project" value="UniProtKB-KW"/>
</dbReference>